<dbReference type="InterPro" id="IPR041589">
    <property type="entry name" value="DNAH3_AAA_lid_1"/>
</dbReference>
<dbReference type="InterPro" id="IPR024317">
    <property type="entry name" value="Dynein_heavy_chain_D4_dom"/>
</dbReference>
<evidence type="ECO:0000259" key="19">
    <source>
        <dbReference type="Pfam" id="PF17852"/>
    </source>
</evidence>
<keyword evidence="22" id="KW-1185">Reference proteome</keyword>
<dbReference type="Gene3D" id="1.20.920.20">
    <property type="match status" value="1"/>
</dbReference>
<dbReference type="Gene3D" id="3.40.50.300">
    <property type="entry name" value="P-loop containing nucleotide triphosphate hydrolases"/>
    <property type="match status" value="5"/>
</dbReference>
<dbReference type="InterPro" id="IPR035699">
    <property type="entry name" value="AAA_6"/>
</dbReference>
<dbReference type="Gene3D" id="1.10.287.2620">
    <property type="match status" value="1"/>
</dbReference>
<dbReference type="Gene3D" id="1.20.58.1120">
    <property type="match status" value="1"/>
</dbReference>
<feature type="domain" description="Dynein heavy chain AAA 5 extension" evidence="19">
    <location>
        <begin position="1663"/>
        <end position="1794"/>
    </location>
</feature>
<dbReference type="Gene3D" id="3.20.180.20">
    <property type="entry name" value="Dynein heavy chain, N-terminal domain 2"/>
    <property type="match status" value="1"/>
</dbReference>
<evidence type="ECO:0000256" key="6">
    <source>
        <dbReference type="ARBA" id="ARBA00022840"/>
    </source>
</evidence>
<dbReference type="PANTHER" id="PTHR45703">
    <property type="entry name" value="DYNEIN HEAVY CHAIN"/>
    <property type="match status" value="1"/>
</dbReference>
<evidence type="ECO:0000259" key="15">
    <source>
        <dbReference type="Pfam" id="PF08393"/>
    </source>
</evidence>
<evidence type="ECO:0000256" key="9">
    <source>
        <dbReference type="ARBA" id="ARBA00023069"/>
    </source>
</evidence>
<evidence type="ECO:0000256" key="4">
    <source>
        <dbReference type="ARBA" id="ARBA00022701"/>
    </source>
</evidence>
<dbReference type="InterPro" id="IPR041466">
    <property type="entry name" value="Dynein_AAA5_ext"/>
</dbReference>
<protein>
    <submittedName>
        <fullName evidence="21">Uncharacterized protein</fullName>
    </submittedName>
</protein>
<evidence type="ECO:0000256" key="3">
    <source>
        <dbReference type="ARBA" id="ARBA00022490"/>
    </source>
</evidence>
<evidence type="ECO:0000259" key="20">
    <source>
        <dbReference type="Pfam" id="PF17857"/>
    </source>
</evidence>
<keyword evidence="9" id="KW-0969">Cilium</keyword>
<keyword evidence="6" id="KW-0067">ATP-binding</keyword>
<keyword evidence="11" id="KW-0206">Cytoskeleton</keyword>
<evidence type="ECO:0000256" key="11">
    <source>
        <dbReference type="ARBA" id="ARBA00023212"/>
    </source>
</evidence>
<dbReference type="GO" id="GO:0005524">
    <property type="term" value="F:ATP binding"/>
    <property type="evidence" value="ECO:0007669"/>
    <property type="project" value="UniProtKB-KW"/>
</dbReference>
<evidence type="ECO:0000256" key="8">
    <source>
        <dbReference type="ARBA" id="ARBA00023054"/>
    </source>
</evidence>
<dbReference type="PANTHER" id="PTHR45703:SF1">
    <property type="entry name" value="DYNEINS HEAVY CHAIN"/>
    <property type="match status" value="1"/>
</dbReference>
<evidence type="ECO:0000259" key="16">
    <source>
        <dbReference type="Pfam" id="PF12774"/>
    </source>
</evidence>
<dbReference type="FunFam" id="1.10.287.2620:FF:000002">
    <property type="entry name" value="Dynein heavy chain 2, axonemal"/>
    <property type="match status" value="1"/>
</dbReference>
<dbReference type="InterPro" id="IPR042222">
    <property type="entry name" value="Dynein_2_N"/>
</dbReference>
<feature type="domain" description="Dynein heavy chain ATP-binding dynein motor region" evidence="18">
    <location>
        <begin position="2665"/>
        <end position="2876"/>
    </location>
</feature>
<comment type="caution">
    <text evidence="21">The sequence shown here is derived from an EMBL/GenBank/DDBJ whole genome shotgun (WGS) entry which is preliminary data.</text>
</comment>
<evidence type="ECO:0000313" key="21">
    <source>
        <dbReference type="EMBL" id="CAH0112528.1"/>
    </source>
</evidence>
<keyword evidence="5" id="KW-0547">Nucleotide-binding</keyword>
<comment type="similarity">
    <text evidence="2">Belongs to the dynein heavy chain family.</text>
</comment>
<dbReference type="OrthoDB" id="10251809at2759"/>
<evidence type="ECO:0000256" key="7">
    <source>
        <dbReference type="ARBA" id="ARBA00023017"/>
    </source>
</evidence>
<sequence>MHKRTRRPPVTVLSSTRSESTCIFHRRYRLNVRRKLLRAIVLGNDELTIPVSDNELVNRLENALLDPLPRPHTDVARIWLRYSFHVADYFQSDRLAAISPSLLERVSECGRLLALARCRTLWEDSLETNIRKSYNRYVKTAALDFILSDGSSLSWTCKRDQLILMARSCPRQTDRHKPMINVQRSLGRKLCIHHFYGRKFVALWYKFIRPIQWQNCRRLRQDYWEISELKLSWEKELATAEQLLVDGWQTIVKSVVKYALRKKVTLPSDGNVQLICRTLDTLIGLLLQQWRQENMTNFGLWLNNRQDVKNQLVFVIHVSMNDGQLKFDPSVEDISLAWGQFNDLLSVAAYRSLQSSLLVFDLIKKHLMPNDQAQPQHISSIKVKTPSEFLDHIRQVIDDAFADDNLMLTKALEKFLVFSSFLKEDSEELESLDKEGVDFDLLQERVQHYRQVLKRIETDLPCTLPVGQRYLVQMDGLSSALRNKIASIIDRLLVRFSKNFTLSATNICQDYAEYADVALTVPQTTAQWIYQRDQVWKLVEKTLPEADEKILKILRCYLFMCDQMKVNESHSELAREVIMWKRRMNASQVEHGRLLRRKRSELEEALKSKRGKVAQNVTVYTGIMDSFQKMGEIESLGQYVIQARSLLFRLEEAISNVKGINDEEIHFEWEVTEYPTLAQVRERLNPFLNFFEMSSSFLTQQQNWLDSRLGSFNPDTIVKETENFAQSLSTVEEQLPDVSDVRHLLSQVETKLRDFNKVLPLIRTLGNPALRERHWEQIWDTVGVRLSSEAATSLQQLLALQLNEHLKKIEVISNSATQEMLLENSLLRMKNLWIQIVLPVENYRVGEGKVLGKVDSIQLLVEDHMMETQIMRRSPYVKPFEKDAKEWEQQLNDLQVLLEQCVFIQERWCSLEPLLTSPDVLSIAPEEARKFSAIDKNWRDVLGLISQCKQVFSLLYAERMNERLSLCIQQIQQLEKNLQNLMENKRLQYPRFFLLAEDELKRLLSLSRDPHRFATCLWRLYEGVHNLEFTAENDVTHVVSATGERLPLKEPVSYAKCKGQLDKFLNHLESVLKQTLNQVITDTLKDFDGTDLNVLLTAPSQIAILSVQVYCTSTIDTAFESGRLLQDDVAGKLDSFLSGVQKKLAASSDQVHRLTAESVTLMALYYRELLRDLTSTEDQAAANLAWEASLKFRWTDNRVQIHVLDMCLDYGMEYIGLPPRMIAYADAKRTTLIVTNALSHHLAGILVGEPRNELLESLSHCLGQRLVRFDCSERVGAAEILRQIRGATTCGIWLCYHRLDVLGKATISFMTSLLVQLQNMASTTPPWLELSEAGLPQYGIFCLTESSRYHQHYFDANLKRTTNLSLPEVDALAQILFPGPWAAVIGFLDHCRKPEDKDEQQSSAIGILKQIFATSRRSSLSAALDSWQSARLPADEAADRTRKLTQMMPGERLVTTDWTQDPVVVACPAACQKLKLHVSEQIKWKLYHLSQAFQHARLPILLYGPRLSGKSSLLQILIESQRLAKPQRPIVMERICIGAYAVEDLMSNMSTSIIPQLVQRSGGPEKGADLVIVLNGPWITAVQDVLLDALSNEGRGILILPSTEQMTLPDHVHWVFEMNSIEHVSPGHVSQCRLIPLDGQNHLTWKCLVQSWMSTLPPVLLFLDPLLTTILPSVLEYIESSVDDRVRLASGFHPIKAVKHLLSLIRCLTDPSAEALAKKQATLDPEMRAQLQASVLFSMLWTLAVPAYMDSKSSFNEFFIQQMDMAIQNAHLFPSAKPPVDQGGTVFDFKLTLQWGHGDTGKYNGPLWQPWGEELRSLPSLSREIPVNELFIATAESLRSHYLMSLFIQCGIPCILVGPRSSGKTATARHYLRTRLNRTTHQVIIVNTSKSMDAKTAQKILMGQMERRRKSVYGPTMGKKAVIFFDDVQTETLNCRTANRVDMLLKQCIQHGQVFDGQEGGPSNIIDINFVATSRIWADQLSDVVPEDEPDEESDEQQERHQILRQTDEVLQTFAPIVIEPPTLETASTILYRMLMWHLDARGFAKEFDAVIDQMISASMGIYRHLTGCPVMAAYPKRSGCRWNLRDLMRFTHGLLLSVPESIEDVGAMKRLWLHEACRVYSDRLTLLEPVALVTTYVEQSCETYFQATVSDLFAQMDMVELADLAYMNIYTIFFCDFSDPKSESRSYVEVMDMEHLTRVVNGYVTEYNNMNKRPMHYVNVFRHLMRTMAKASRVLKQPSGHLILVGPKGVGRHTLARLAGHASDSTVHQYESSCSSGENGPSKGGTWNYVDWVNALKLALIDSADDDKKCVFICSDVEFHRPECRALINHIVSHGDLMYLFDAKERNELVEQMRVIDLQKEKTLQTDGSPAALKSMFETRMWEQIRIVIILSCEQYTEIVMDECPQVASACQIVWIHPWPSDAVADVASSIFKDIELDAEQKSWLMVVIKLIHESTEGGHHRPVVTDPQCQRYGLLMDFLHVAVRLTRNFKQEFKCRQELCCQAVEKLELAAQRVSDMEAVAQQWKDALAGLKSSEESSSESSQGTGEKVSRTERDVEQISCQIDRAKDLLASLDIYQRAWKRQVVSLEDRIRCCQADCSLTAAALVYGAELKESQRVEMFRGWIEQCRVLSPPDQHGSIITVPKDGDDYLTLLEPEVREVEAAWIMANLARDDHCIRSAVAMRHIQRVPLLIDPHNIAERWIDALNANKENRPTYLHMSAPDYLEPLSGALQLGTVVVIDITQTKLDPAIIPLILKQTFSQGSTNYIKLGSDVVEYAAEFQLYLRTQTTLEDVDLQLRLCVTVVDLTLEQPGINDTLVSALVNSERPDTEEKIQLCKQMSEIRCQLNETEQSLLNILSQSDQDWIENDAVITSLLPAITQSKLLKEKLDVVLQTRERMETQRQSFAPTAILAAQILSSLWQMEALFRRLRFPLANFSDAVIACLEDGEGDQADDFDSNTSTGRKLASRLFSRKLKSGLDRVQRLLASLLLSFCVARSEKLCQSSFINQLATGKLDHTNTTHQKVSMDDSLVTPDPEWDEFVAEILLECNRWRLAAAVETMAQKFLKISQKVEFNDYVTSIGDVSSVTPLLMFVEPGVDLLAIVSRLCREFDFPEDRARFAAVAGLDSLNWVEVEDCVRRGNWLVLQGFAHLRSMINNVRVLLEYLAADNISAEFKLFILWEAFDDDIEGDEPFECLKWLIVHLPENPVLPHSTK</sequence>
<evidence type="ECO:0000256" key="1">
    <source>
        <dbReference type="ARBA" id="ARBA00004430"/>
    </source>
</evidence>
<dbReference type="GO" id="GO:0005930">
    <property type="term" value="C:axoneme"/>
    <property type="evidence" value="ECO:0007669"/>
    <property type="project" value="UniProtKB-SubCell"/>
</dbReference>
<dbReference type="Pfam" id="PF12780">
    <property type="entry name" value="AAA_8"/>
    <property type="match status" value="1"/>
</dbReference>
<keyword evidence="12" id="KW-0966">Cell projection</keyword>
<dbReference type="GO" id="GO:0051959">
    <property type="term" value="F:dynein light intermediate chain binding"/>
    <property type="evidence" value="ECO:0007669"/>
    <property type="project" value="InterPro"/>
</dbReference>
<evidence type="ECO:0000259" key="18">
    <source>
        <dbReference type="Pfam" id="PF12781"/>
    </source>
</evidence>
<dbReference type="InterPro" id="IPR035706">
    <property type="entry name" value="AAA_9"/>
</dbReference>
<keyword evidence="7" id="KW-0243">Dynein</keyword>
<dbReference type="Pfam" id="PF12775">
    <property type="entry name" value="AAA_7"/>
    <property type="match status" value="1"/>
</dbReference>
<evidence type="ECO:0000256" key="14">
    <source>
        <dbReference type="SAM" id="MobiDB-lite"/>
    </source>
</evidence>
<feature type="domain" description="Dynein heavy chain AAA module D4" evidence="17">
    <location>
        <begin position="2221"/>
        <end position="2458"/>
    </location>
</feature>
<evidence type="ECO:0000256" key="10">
    <source>
        <dbReference type="ARBA" id="ARBA00023175"/>
    </source>
</evidence>
<evidence type="ECO:0000256" key="5">
    <source>
        <dbReference type="ARBA" id="ARBA00022741"/>
    </source>
</evidence>
<evidence type="ECO:0000256" key="2">
    <source>
        <dbReference type="ARBA" id="ARBA00008887"/>
    </source>
</evidence>
<dbReference type="Gene3D" id="1.20.140.100">
    <property type="entry name" value="Dynein heavy chain, N-terminal domain 2"/>
    <property type="match status" value="1"/>
</dbReference>
<dbReference type="EMBL" id="CAKKLH010000327">
    <property type="protein sequence ID" value="CAH0112528.1"/>
    <property type="molecule type" value="Genomic_DNA"/>
</dbReference>
<keyword evidence="8 13" id="KW-0175">Coiled coil</keyword>
<feature type="domain" description="Dynein heavy chain hydrolytic ATP-binding dynein motor region" evidence="16">
    <location>
        <begin position="1210"/>
        <end position="1332"/>
    </location>
</feature>
<dbReference type="Pfam" id="PF17852">
    <property type="entry name" value="Dynein_AAA_lid"/>
    <property type="match status" value="1"/>
</dbReference>
<organism evidence="21 22">
    <name type="scientific">Daphnia galeata</name>
    <dbReference type="NCBI Taxonomy" id="27404"/>
    <lineage>
        <taxon>Eukaryota</taxon>
        <taxon>Metazoa</taxon>
        <taxon>Ecdysozoa</taxon>
        <taxon>Arthropoda</taxon>
        <taxon>Crustacea</taxon>
        <taxon>Branchiopoda</taxon>
        <taxon>Diplostraca</taxon>
        <taxon>Cladocera</taxon>
        <taxon>Anomopoda</taxon>
        <taxon>Daphniidae</taxon>
        <taxon>Daphnia</taxon>
    </lineage>
</organism>
<evidence type="ECO:0000313" key="22">
    <source>
        <dbReference type="Proteomes" id="UP000789390"/>
    </source>
</evidence>
<evidence type="ECO:0000256" key="12">
    <source>
        <dbReference type="ARBA" id="ARBA00023273"/>
    </source>
</evidence>
<dbReference type="Pfam" id="PF17857">
    <property type="entry name" value="AAA_lid_1"/>
    <property type="match status" value="1"/>
</dbReference>
<keyword evidence="4" id="KW-0493">Microtubule</keyword>
<dbReference type="Pfam" id="PF08393">
    <property type="entry name" value="DHC_N2"/>
    <property type="match status" value="1"/>
</dbReference>
<name>A0A8J2S0S4_9CRUS</name>
<dbReference type="InterPro" id="IPR027417">
    <property type="entry name" value="P-loop_NTPase"/>
</dbReference>
<feature type="domain" description="Dynein heavy chain linker" evidence="15">
    <location>
        <begin position="677"/>
        <end position="1082"/>
    </location>
</feature>
<dbReference type="Gene3D" id="1.20.920.30">
    <property type="match status" value="1"/>
</dbReference>
<keyword evidence="10" id="KW-0505">Motor protein</keyword>
<dbReference type="SUPFAM" id="SSF52540">
    <property type="entry name" value="P-loop containing nucleoside triphosphate hydrolases"/>
    <property type="match status" value="2"/>
</dbReference>
<dbReference type="GO" id="GO:0030286">
    <property type="term" value="C:dynein complex"/>
    <property type="evidence" value="ECO:0007669"/>
    <property type="project" value="UniProtKB-KW"/>
</dbReference>
<evidence type="ECO:0000256" key="13">
    <source>
        <dbReference type="SAM" id="Coils"/>
    </source>
</evidence>
<dbReference type="FunFam" id="1.20.920.30:FF:000002">
    <property type="entry name" value="Dynein axonemal heavy chain 3"/>
    <property type="match status" value="1"/>
</dbReference>
<keyword evidence="3" id="KW-0963">Cytoplasm</keyword>
<accession>A0A8J2S0S4</accession>
<dbReference type="InterPro" id="IPR026983">
    <property type="entry name" value="DHC"/>
</dbReference>
<comment type="subcellular location">
    <subcellularLocation>
        <location evidence="1">Cytoplasm</location>
        <location evidence="1">Cytoskeleton</location>
        <location evidence="1">Cilium axoneme</location>
    </subcellularLocation>
</comment>
<dbReference type="InterPro" id="IPR042228">
    <property type="entry name" value="Dynein_linker_3"/>
</dbReference>
<dbReference type="GO" id="GO:0045505">
    <property type="term" value="F:dynein intermediate chain binding"/>
    <property type="evidence" value="ECO:0007669"/>
    <property type="project" value="InterPro"/>
</dbReference>
<dbReference type="Pfam" id="PF12781">
    <property type="entry name" value="AAA_9"/>
    <property type="match status" value="1"/>
</dbReference>
<feature type="coiled-coil region" evidence="13">
    <location>
        <begin position="957"/>
        <end position="988"/>
    </location>
</feature>
<gene>
    <name evidence="21" type="ORF">DGAL_LOCUS16255</name>
</gene>
<dbReference type="GO" id="GO:0005874">
    <property type="term" value="C:microtubule"/>
    <property type="evidence" value="ECO:0007669"/>
    <property type="project" value="UniProtKB-KW"/>
</dbReference>
<dbReference type="Pfam" id="PF12774">
    <property type="entry name" value="AAA_6"/>
    <property type="match status" value="1"/>
</dbReference>
<proteinExistence type="inferred from homology"/>
<feature type="region of interest" description="Disordered" evidence="14">
    <location>
        <begin position="2534"/>
        <end position="2555"/>
    </location>
</feature>
<dbReference type="InterPro" id="IPR013602">
    <property type="entry name" value="Dynein_heavy_linker"/>
</dbReference>
<reference evidence="21" key="1">
    <citation type="submission" date="2021-11" db="EMBL/GenBank/DDBJ databases">
        <authorList>
            <person name="Schell T."/>
        </authorList>
    </citation>
    <scope>NUCLEOTIDE SEQUENCE</scope>
    <source>
        <strain evidence="21">M5</strain>
    </source>
</reference>
<feature type="domain" description="Dynein heavy chain 3 AAA+ lid" evidence="20">
    <location>
        <begin position="2083"/>
        <end position="2125"/>
    </location>
</feature>
<dbReference type="GO" id="GO:0007018">
    <property type="term" value="P:microtubule-based movement"/>
    <property type="evidence" value="ECO:0007669"/>
    <property type="project" value="InterPro"/>
</dbReference>
<evidence type="ECO:0000259" key="17">
    <source>
        <dbReference type="Pfam" id="PF12780"/>
    </source>
</evidence>
<dbReference type="Proteomes" id="UP000789390">
    <property type="component" value="Unassembled WGS sequence"/>
</dbReference>